<name>A0A117M036_9BACT</name>
<dbReference type="AlphaFoldDB" id="A0A117M036"/>
<evidence type="ECO:0000313" key="1">
    <source>
        <dbReference type="EMBL" id="KUK76945.1"/>
    </source>
</evidence>
<dbReference type="Gene3D" id="3.40.50.300">
    <property type="entry name" value="P-loop containing nucleotide triphosphate hydrolases"/>
    <property type="match status" value="1"/>
</dbReference>
<dbReference type="Gene3D" id="2.30.30.940">
    <property type="match status" value="1"/>
</dbReference>
<dbReference type="PANTHER" id="PTHR43788">
    <property type="entry name" value="DNA2/NAM7 HELICASE FAMILY MEMBER"/>
    <property type="match status" value="1"/>
</dbReference>
<dbReference type="InterPro" id="IPR050534">
    <property type="entry name" value="Coronavir_polyprotein_1ab"/>
</dbReference>
<evidence type="ECO:0000313" key="2">
    <source>
        <dbReference type="Proteomes" id="UP000053904"/>
    </source>
</evidence>
<gene>
    <name evidence="1" type="ORF">XD93_0629</name>
</gene>
<organism evidence="1 2">
    <name type="scientific">candidate division WS6 bacterium 34_10</name>
    <dbReference type="NCBI Taxonomy" id="1641389"/>
    <lineage>
        <taxon>Bacteria</taxon>
        <taxon>Candidatus Dojkabacteria</taxon>
    </lineage>
</organism>
<dbReference type="Pfam" id="PF13604">
    <property type="entry name" value="AAA_30"/>
    <property type="match status" value="1"/>
</dbReference>
<proteinExistence type="predicted"/>
<reference evidence="2" key="1">
    <citation type="journal article" date="2015" name="MBio">
        <title>Genome-Resolved Metagenomic Analysis Reveals Roles for Candidate Phyla and Other Microbial Community Members in Biogeochemical Transformations in Oil Reservoirs.</title>
        <authorList>
            <person name="Hu P."/>
            <person name="Tom L."/>
            <person name="Singh A."/>
            <person name="Thomas B.C."/>
            <person name="Baker B.J."/>
            <person name="Piceno Y.M."/>
            <person name="Andersen G.L."/>
            <person name="Banfield J.F."/>
        </authorList>
    </citation>
    <scope>NUCLEOTIDE SEQUENCE [LARGE SCALE GENOMIC DNA]</scope>
</reference>
<accession>A0A117M036</accession>
<comment type="caution">
    <text evidence="1">The sequence shown here is derived from an EMBL/GenBank/DDBJ whole genome shotgun (WGS) entry which is preliminary data.</text>
</comment>
<dbReference type="InterPro" id="IPR027417">
    <property type="entry name" value="P-loop_NTPase"/>
</dbReference>
<sequence>MDLELSDKQQSAVKDILGWYKGGNNQYITLGGYAGTGKTTLMGFLSKVLREKDKKLKIAFCSFTGKASRVLQRKLRDTNSIYKYDYTGTIHRLIYRPVTDDKGEVINWERMATDEFLYDLIVVDEASMITKDIWNDLLAFGKPILAVGDHGQLPPIDGNFNLMENPQLRLEEIYRQQINNPIIKVSEIARKYGKIPVEEFSNTVKKLNKKNPDTGELLESMFESYDTDTMVLTGYNSSRVRLNQGIRQLLGFQTPTPSQGDRVICLKNNHKEEIFNGMMGTVLNVVKGDMDGYEYYDAEIELDEEDYP</sequence>
<protein>
    <submittedName>
        <fullName evidence="1">Exodeoxyribonuclease V</fullName>
    </submittedName>
</protein>
<dbReference type="Proteomes" id="UP000053904">
    <property type="component" value="Unassembled WGS sequence"/>
</dbReference>
<dbReference type="SUPFAM" id="SSF52540">
    <property type="entry name" value="P-loop containing nucleoside triphosphate hydrolases"/>
    <property type="match status" value="2"/>
</dbReference>
<dbReference type="EMBL" id="LGGO01000083">
    <property type="protein sequence ID" value="KUK76945.1"/>
    <property type="molecule type" value="Genomic_DNA"/>
</dbReference>
<feature type="non-terminal residue" evidence="1">
    <location>
        <position position="308"/>
    </location>
</feature>